<dbReference type="AlphaFoldDB" id="A0AAU8T879"/>
<feature type="domain" description="Cytochrome c" evidence="6">
    <location>
        <begin position="85"/>
        <end position="170"/>
    </location>
</feature>
<dbReference type="GO" id="GO:0009055">
    <property type="term" value="F:electron transfer activity"/>
    <property type="evidence" value="ECO:0007669"/>
    <property type="project" value="InterPro"/>
</dbReference>
<feature type="region of interest" description="Disordered" evidence="5">
    <location>
        <begin position="187"/>
        <end position="208"/>
    </location>
</feature>
<keyword evidence="1 4" id="KW-0349">Heme</keyword>
<sequence>MWATRLTAAVVILMPDGKRTRLLCGLAERMQGRFWYSMNGKALPLGDPALVAFETYAYWLAKRCAAGRKVAGRGYPKLAAPPQKADFTRGTQVYAQHCALCHGADGQGQSTNGKTVFPPLWGEHSFNWGAGMHEIQNAAGFYQANTPFALGDTLTDQRAWDVATFMDSHERPLDPLFAGSVEATRAKNHDSPSSMYGKAVNGHVLGSP</sequence>
<accession>A0AAU8T879</accession>
<evidence type="ECO:0000313" key="8">
    <source>
        <dbReference type="Proteomes" id="UP000032614"/>
    </source>
</evidence>
<keyword evidence="3 4" id="KW-0408">Iron</keyword>
<evidence type="ECO:0000256" key="2">
    <source>
        <dbReference type="ARBA" id="ARBA00022723"/>
    </source>
</evidence>
<evidence type="ECO:0000313" key="7">
    <source>
        <dbReference type="EMBL" id="AJZ56270.1"/>
    </source>
</evidence>
<dbReference type="Gene3D" id="1.10.760.10">
    <property type="entry name" value="Cytochrome c-like domain"/>
    <property type="match status" value="1"/>
</dbReference>
<dbReference type="PROSITE" id="PS51007">
    <property type="entry name" value="CYTC"/>
    <property type="match status" value="1"/>
</dbReference>
<evidence type="ECO:0000256" key="4">
    <source>
        <dbReference type="PROSITE-ProRule" id="PRU00433"/>
    </source>
</evidence>
<gene>
    <name evidence="7" type="ORF">OI25_7931</name>
</gene>
<organism evidence="7 8">
    <name type="scientific">Paraburkholderia fungorum</name>
    <dbReference type="NCBI Taxonomy" id="134537"/>
    <lineage>
        <taxon>Bacteria</taxon>
        <taxon>Pseudomonadati</taxon>
        <taxon>Pseudomonadota</taxon>
        <taxon>Betaproteobacteria</taxon>
        <taxon>Burkholderiales</taxon>
        <taxon>Burkholderiaceae</taxon>
        <taxon>Paraburkholderia</taxon>
    </lineage>
</organism>
<dbReference type="InterPro" id="IPR009056">
    <property type="entry name" value="Cyt_c-like_dom"/>
</dbReference>
<dbReference type="Proteomes" id="UP000032614">
    <property type="component" value="Plasmid pBIL"/>
</dbReference>
<dbReference type="PANTHER" id="PTHR35008">
    <property type="entry name" value="BLL4482 PROTEIN-RELATED"/>
    <property type="match status" value="1"/>
</dbReference>
<dbReference type="GO" id="GO:0020037">
    <property type="term" value="F:heme binding"/>
    <property type="evidence" value="ECO:0007669"/>
    <property type="project" value="InterPro"/>
</dbReference>
<dbReference type="Pfam" id="PF13442">
    <property type="entry name" value="Cytochrome_CBB3"/>
    <property type="match status" value="1"/>
</dbReference>
<evidence type="ECO:0000256" key="5">
    <source>
        <dbReference type="SAM" id="MobiDB-lite"/>
    </source>
</evidence>
<dbReference type="InterPro" id="IPR051459">
    <property type="entry name" value="Cytochrome_c-type_DH"/>
</dbReference>
<dbReference type="EMBL" id="CP010024">
    <property type="protein sequence ID" value="AJZ56270.1"/>
    <property type="molecule type" value="Genomic_DNA"/>
</dbReference>
<dbReference type="PANTHER" id="PTHR35008:SF9">
    <property type="entry name" value="CYTOCHROME C DOMAIN-CONTAINING PROTEIN"/>
    <property type="match status" value="1"/>
</dbReference>
<proteinExistence type="predicted"/>
<dbReference type="GO" id="GO:0046872">
    <property type="term" value="F:metal ion binding"/>
    <property type="evidence" value="ECO:0007669"/>
    <property type="project" value="UniProtKB-KW"/>
</dbReference>
<dbReference type="KEGG" id="bfn:OI25_7931"/>
<geneLocation type="plasmid" evidence="7 8">
    <name>pBIL</name>
</geneLocation>
<evidence type="ECO:0000256" key="3">
    <source>
        <dbReference type="ARBA" id="ARBA00023004"/>
    </source>
</evidence>
<dbReference type="SUPFAM" id="SSF46626">
    <property type="entry name" value="Cytochrome c"/>
    <property type="match status" value="1"/>
</dbReference>
<protein>
    <submittedName>
        <fullName evidence="7">Cytochrome c family protein</fullName>
    </submittedName>
</protein>
<evidence type="ECO:0000256" key="1">
    <source>
        <dbReference type="ARBA" id="ARBA00022617"/>
    </source>
</evidence>
<name>A0AAU8T879_9BURK</name>
<keyword evidence="2 4" id="KW-0479">Metal-binding</keyword>
<dbReference type="InterPro" id="IPR036909">
    <property type="entry name" value="Cyt_c-like_dom_sf"/>
</dbReference>
<reference evidence="7 8" key="1">
    <citation type="journal article" date="2015" name="Genome Announc.">
        <title>Complete genome sequences for 59 burkholderia isolates, both pathogenic and near neighbor.</title>
        <authorList>
            <person name="Johnson S.L."/>
            <person name="Bishop-Lilly K.A."/>
            <person name="Ladner J.T."/>
            <person name="Daligault H.E."/>
            <person name="Davenport K.W."/>
            <person name="Jaissle J."/>
            <person name="Frey K.G."/>
            <person name="Koroleva G.I."/>
            <person name="Bruce D.C."/>
            <person name="Coyne S.R."/>
            <person name="Broomall S.M."/>
            <person name="Li P.E."/>
            <person name="Teshima H."/>
            <person name="Gibbons H.S."/>
            <person name="Palacios G.F."/>
            <person name="Rosenzweig C.N."/>
            <person name="Redden C.L."/>
            <person name="Xu Y."/>
            <person name="Minogue T.D."/>
            <person name="Chain P.S."/>
        </authorList>
    </citation>
    <scope>NUCLEOTIDE SEQUENCE [LARGE SCALE GENOMIC DNA]</scope>
    <source>
        <strain evidence="7 8">ATCC BAA-463</strain>
    </source>
</reference>
<keyword evidence="7" id="KW-0614">Plasmid</keyword>
<evidence type="ECO:0000259" key="6">
    <source>
        <dbReference type="PROSITE" id="PS51007"/>
    </source>
</evidence>